<accession>A0A316UEE1</accession>
<dbReference type="RefSeq" id="XP_025350807.1">
    <property type="nucleotide sequence ID" value="XM_025489998.1"/>
</dbReference>
<gene>
    <name evidence="4" type="ORF">BCV69DRAFT_240494</name>
</gene>
<dbReference type="GO" id="GO:0000324">
    <property type="term" value="C:fungal-type vacuole"/>
    <property type="evidence" value="ECO:0007669"/>
    <property type="project" value="TreeGrafter"/>
</dbReference>
<protein>
    <submittedName>
        <fullName evidence="4">Uncharacterized protein</fullName>
    </submittedName>
</protein>
<dbReference type="CDD" id="cd00842">
    <property type="entry name" value="MPP_ASMase"/>
    <property type="match status" value="1"/>
</dbReference>
<dbReference type="EMBL" id="KZ819321">
    <property type="protein sequence ID" value="PWN23647.1"/>
    <property type="molecule type" value="Genomic_DNA"/>
</dbReference>
<keyword evidence="1" id="KW-0378">Hydrolase</keyword>
<evidence type="ECO:0000313" key="4">
    <source>
        <dbReference type="EMBL" id="PWN23647.1"/>
    </source>
</evidence>
<dbReference type="Proteomes" id="UP000245942">
    <property type="component" value="Unassembled WGS sequence"/>
</dbReference>
<dbReference type="InterPro" id="IPR041805">
    <property type="entry name" value="ASMase/PPN1_MPP"/>
</dbReference>
<dbReference type="GO" id="GO:0008081">
    <property type="term" value="F:phosphoric diester hydrolase activity"/>
    <property type="evidence" value="ECO:0007669"/>
    <property type="project" value="TreeGrafter"/>
</dbReference>
<evidence type="ECO:0000313" key="5">
    <source>
        <dbReference type="Proteomes" id="UP000245942"/>
    </source>
</evidence>
<dbReference type="PANTHER" id="PTHR10340:SF55">
    <property type="entry name" value="ENDOPOLYPHOSPHATASE"/>
    <property type="match status" value="1"/>
</dbReference>
<sequence>SSIYSSDREPRLSGRFLHVTDFHPDKHYKPGSAVSAGCHSKKPKKDQDRAGYWGTPVSGCDSPLHLVEESIDWVRRNWLPEQSQSGDEDARAPFDFIVWTGDSARHDIDNKYPRTRQEIYDSNRWALSLLQEAFPGTPIVPTIGNNDIFPHNIMWPGPNDVISAFTDIWADIVPEYELHTFQLGGYFGREVIPNKLAILSLNTLYWYDSNKVVDGALKTSDPGTVQLAWLEAQLYQYRKRGMHVHLLGHVPPTFGNYFQDCYDVYSDIVLHYQETVLAQHFGHMNVDGFFIQEDTEAERGLPVPQHSENPLSTLINTEALSDDLRKDYSLVKKEAKTNESYYNYFFIAPSIIPTFLPGARIWTYNTSGIELDFSSSTREQDVPTLAEDEEEYDDEDYEYDHVEEISHSPVQNQVVFATPEDMIFSDNDTARLEDPFTALRRKHRRPKHGGGRGKITPVARYASPNSPSRQNGPLSLLGYSQWVLDLDAANKAWEQENGHGAVMTEEAELAKRKGKLNFHLEYATYTPEVLWGDLIGSGDVRDGQHRHVPVPRHLLEDELKKRGLGIRDLVAESSQVSVGEDIAISRHRALKLPDSLRAFTDWSLDAITIPNMLHLARRLAKNDKLWKRFERRMYEESG</sequence>
<proteinExistence type="predicted"/>
<feature type="non-terminal residue" evidence="4">
    <location>
        <position position="638"/>
    </location>
</feature>
<feature type="region of interest" description="Disordered" evidence="3">
    <location>
        <begin position="25"/>
        <end position="51"/>
    </location>
</feature>
<feature type="region of interest" description="Disordered" evidence="3">
    <location>
        <begin position="443"/>
        <end position="472"/>
    </location>
</feature>
<feature type="non-terminal residue" evidence="4">
    <location>
        <position position="1"/>
    </location>
</feature>
<organism evidence="4 5">
    <name type="scientific">Pseudomicrostroma glucosiphilum</name>
    <dbReference type="NCBI Taxonomy" id="1684307"/>
    <lineage>
        <taxon>Eukaryota</taxon>
        <taxon>Fungi</taxon>
        <taxon>Dikarya</taxon>
        <taxon>Basidiomycota</taxon>
        <taxon>Ustilaginomycotina</taxon>
        <taxon>Exobasidiomycetes</taxon>
        <taxon>Microstromatales</taxon>
        <taxon>Microstromatales incertae sedis</taxon>
        <taxon>Pseudomicrostroma</taxon>
    </lineage>
</organism>
<dbReference type="GO" id="GO:0000298">
    <property type="term" value="F:endopolyphosphatase activity"/>
    <property type="evidence" value="ECO:0007669"/>
    <property type="project" value="TreeGrafter"/>
</dbReference>
<dbReference type="SUPFAM" id="SSF56300">
    <property type="entry name" value="Metallo-dependent phosphatases"/>
    <property type="match status" value="1"/>
</dbReference>
<evidence type="ECO:0000256" key="2">
    <source>
        <dbReference type="ARBA" id="ARBA00023180"/>
    </source>
</evidence>
<dbReference type="PANTHER" id="PTHR10340">
    <property type="entry name" value="SPHINGOMYELIN PHOSPHODIESTERASE"/>
    <property type="match status" value="1"/>
</dbReference>
<feature type="region of interest" description="Disordered" evidence="3">
    <location>
        <begin position="375"/>
        <end position="394"/>
    </location>
</feature>
<dbReference type="AlphaFoldDB" id="A0A316UEE1"/>
<feature type="compositionally biased region" description="Polar residues" evidence="3">
    <location>
        <begin position="463"/>
        <end position="472"/>
    </location>
</feature>
<dbReference type="GO" id="GO:0004309">
    <property type="term" value="F:exopolyphosphatase activity"/>
    <property type="evidence" value="ECO:0007669"/>
    <property type="project" value="TreeGrafter"/>
</dbReference>
<dbReference type="GO" id="GO:0005615">
    <property type="term" value="C:extracellular space"/>
    <property type="evidence" value="ECO:0007669"/>
    <property type="project" value="TreeGrafter"/>
</dbReference>
<dbReference type="OrthoDB" id="348678at2759"/>
<evidence type="ECO:0000256" key="1">
    <source>
        <dbReference type="ARBA" id="ARBA00022801"/>
    </source>
</evidence>
<dbReference type="GO" id="GO:0006798">
    <property type="term" value="P:polyphosphate catabolic process"/>
    <property type="evidence" value="ECO:0007669"/>
    <property type="project" value="TreeGrafter"/>
</dbReference>
<name>A0A316UEE1_9BASI</name>
<keyword evidence="5" id="KW-1185">Reference proteome</keyword>
<keyword evidence="2" id="KW-0325">Glycoprotein</keyword>
<evidence type="ECO:0000256" key="3">
    <source>
        <dbReference type="SAM" id="MobiDB-lite"/>
    </source>
</evidence>
<dbReference type="InterPro" id="IPR029052">
    <property type="entry name" value="Metallo-depent_PP-like"/>
</dbReference>
<dbReference type="STRING" id="1684307.A0A316UEE1"/>
<reference evidence="4 5" key="1">
    <citation type="journal article" date="2018" name="Mol. Biol. Evol.">
        <title>Broad Genomic Sampling Reveals a Smut Pathogenic Ancestry of the Fungal Clade Ustilaginomycotina.</title>
        <authorList>
            <person name="Kijpornyongpan T."/>
            <person name="Mondo S.J."/>
            <person name="Barry K."/>
            <person name="Sandor L."/>
            <person name="Lee J."/>
            <person name="Lipzen A."/>
            <person name="Pangilinan J."/>
            <person name="LaButti K."/>
            <person name="Hainaut M."/>
            <person name="Henrissat B."/>
            <person name="Grigoriev I.V."/>
            <person name="Spatafora J.W."/>
            <person name="Aime M.C."/>
        </authorList>
    </citation>
    <scope>NUCLEOTIDE SEQUENCE [LARGE SCALE GENOMIC DNA]</scope>
    <source>
        <strain evidence="4 5">MCA 4718</strain>
    </source>
</reference>
<dbReference type="GeneID" id="37011732"/>